<keyword evidence="11" id="KW-1185">Reference proteome</keyword>
<dbReference type="SUPFAM" id="SSF55073">
    <property type="entry name" value="Nucleotide cyclase"/>
    <property type="match status" value="1"/>
</dbReference>
<dbReference type="EMBL" id="PVXQ01000014">
    <property type="protein sequence ID" value="PRR82662.1"/>
    <property type="molecule type" value="Genomic_DNA"/>
</dbReference>
<keyword evidence="3 6" id="KW-0812">Transmembrane</keyword>
<evidence type="ECO:0000256" key="5">
    <source>
        <dbReference type="ARBA" id="ARBA00023136"/>
    </source>
</evidence>
<feature type="domain" description="HAMP" evidence="8">
    <location>
        <begin position="228"/>
        <end position="280"/>
    </location>
</feature>
<dbReference type="Pfam" id="PF17200">
    <property type="entry name" value="sCache_2"/>
    <property type="match status" value="1"/>
</dbReference>
<comment type="subcellular location">
    <subcellularLocation>
        <location evidence="1">Cell membrane</location>
        <topology evidence="1">Multi-pass membrane protein</topology>
    </subcellularLocation>
</comment>
<dbReference type="InterPro" id="IPR033480">
    <property type="entry name" value="sCache_2"/>
</dbReference>
<dbReference type="CDD" id="cd06225">
    <property type="entry name" value="HAMP"/>
    <property type="match status" value="1"/>
</dbReference>
<dbReference type="Pfam" id="PF00990">
    <property type="entry name" value="GGDEF"/>
    <property type="match status" value="1"/>
</dbReference>
<dbReference type="PANTHER" id="PTHR33121">
    <property type="entry name" value="CYCLIC DI-GMP PHOSPHODIESTERASE PDEF"/>
    <property type="match status" value="1"/>
</dbReference>
<dbReference type="SMART" id="SM00267">
    <property type="entry name" value="GGDEF"/>
    <property type="match status" value="1"/>
</dbReference>
<evidence type="ECO:0000259" key="7">
    <source>
        <dbReference type="PROSITE" id="PS50883"/>
    </source>
</evidence>
<keyword evidence="10" id="KW-0378">Hydrolase</keyword>
<dbReference type="PROSITE" id="PS50887">
    <property type="entry name" value="GGDEF"/>
    <property type="match status" value="1"/>
</dbReference>
<keyword evidence="2" id="KW-1003">Cell membrane</keyword>
<dbReference type="AlphaFoldDB" id="A0A2T0BFQ9"/>
<dbReference type="Gene3D" id="3.30.450.20">
    <property type="entry name" value="PAS domain"/>
    <property type="match status" value="1"/>
</dbReference>
<evidence type="ECO:0000256" key="2">
    <source>
        <dbReference type="ARBA" id="ARBA00022475"/>
    </source>
</evidence>
<accession>A0A2T0BFQ9</accession>
<dbReference type="Gene3D" id="3.20.20.450">
    <property type="entry name" value="EAL domain"/>
    <property type="match status" value="1"/>
</dbReference>
<evidence type="ECO:0000256" key="1">
    <source>
        <dbReference type="ARBA" id="ARBA00004651"/>
    </source>
</evidence>
<dbReference type="SUPFAM" id="SSF141868">
    <property type="entry name" value="EAL domain-like"/>
    <property type="match status" value="1"/>
</dbReference>
<evidence type="ECO:0000259" key="9">
    <source>
        <dbReference type="PROSITE" id="PS50887"/>
    </source>
</evidence>
<evidence type="ECO:0000259" key="8">
    <source>
        <dbReference type="PROSITE" id="PS50885"/>
    </source>
</evidence>
<dbReference type="Gene3D" id="3.30.70.270">
    <property type="match status" value="1"/>
</dbReference>
<dbReference type="GO" id="GO:0005886">
    <property type="term" value="C:plasma membrane"/>
    <property type="evidence" value="ECO:0007669"/>
    <property type="project" value="UniProtKB-SubCell"/>
</dbReference>
<dbReference type="InterPro" id="IPR035919">
    <property type="entry name" value="EAL_sf"/>
</dbReference>
<dbReference type="PANTHER" id="PTHR33121:SF71">
    <property type="entry name" value="OXYGEN SENSOR PROTEIN DOSP"/>
    <property type="match status" value="1"/>
</dbReference>
<dbReference type="SMART" id="SM00052">
    <property type="entry name" value="EAL"/>
    <property type="match status" value="1"/>
</dbReference>
<feature type="domain" description="EAL" evidence="7">
    <location>
        <begin position="461"/>
        <end position="704"/>
    </location>
</feature>
<dbReference type="Pfam" id="PF00563">
    <property type="entry name" value="EAL"/>
    <property type="match status" value="1"/>
</dbReference>
<dbReference type="Gene3D" id="6.10.340.10">
    <property type="match status" value="1"/>
</dbReference>
<keyword evidence="4 6" id="KW-1133">Transmembrane helix</keyword>
<evidence type="ECO:0000256" key="3">
    <source>
        <dbReference type="ARBA" id="ARBA00022692"/>
    </source>
</evidence>
<dbReference type="Proteomes" id="UP000239471">
    <property type="component" value="Unassembled WGS sequence"/>
</dbReference>
<protein>
    <submittedName>
        <fullName evidence="10">Cyclic di-GMP phosphodiesterase Gmr</fullName>
        <ecNumber evidence="10">3.1.4.52</ecNumber>
    </submittedName>
</protein>
<feature type="domain" description="GGDEF" evidence="9">
    <location>
        <begin position="320"/>
        <end position="452"/>
    </location>
</feature>
<evidence type="ECO:0000313" key="11">
    <source>
        <dbReference type="Proteomes" id="UP000239471"/>
    </source>
</evidence>
<keyword evidence="5 6" id="KW-0472">Membrane</keyword>
<name>A0A2T0BFQ9_9CLOT</name>
<dbReference type="NCBIfam" id="TIGR00254">
    <property type="entry name" value="GGDEF"/>
    <property type="match status" value="1"/>
</dbReference>
<dbReference type="GO" id="GO:0071111">
    <property type="term" value="F:cyclic-guanylate-specific phosphodiesterase activity"/>
    <property type="evidence" value="ECO:0007669"/>
    <property type="project" value="UniProtKB-EC"/>
</dbReference>
<dbReference type="CDD" id="cd01949">
    <property type="entry name" value="GGDEF"/>
    <property type="match status" value="1"/>
</dbReference>
<dbReference type="SMART" id="SM01049">
    <property type="entry name" value="Cache_2"/>
    <property type="match status" value="1"/>
</dbReference>
<dbReference type="InterPro" id="IPR050706">
    <property type="entry name" value="Cyclic-di-GMP_PDE-like"/>
</dbReference>
<dbReference type="EC" id="3.1.4.52" evidence="10"/>
<dbReference type="GO" id="GO:0007165">
    <property type="term" value="P:signal transduction"/>
    <property type="evidence" value="ECO:0007669"/>
    <property type="project" value="InterPro"/>
</dbReference>
<feature type="transmembrane region" description="Helical" evidence="6">
    <location>
        <begin position="16"/>
        <end position="39"/>
    </location>
</feature>
<proteinExistence type="predicted"/>
<dbReference type="PROSITE" id="PS50883">
    <property type="entry name" value="EAL"/>
    <property type="match status" value="1"/>
</dbReference>
<dbReference type="PROSITE" id="PS51257">
    <property type="entry name" value="PROKAR_LIPOPROTEIN"/>
    <property type="match status" value="1"/>
</dbReference>
<dbReference type="OrthoDB" id="9762141at2"/>
<comment type="caution">
    <text evidence="10">The sequence shown here is derived from an EMBL/GenBank/DDBJ whole genome shotgun (WGS) entry which is preliminary data.</text>
</comment>
<dbReference type="InterPro" id="IPR029787">
    <property type="entry name" value="Nucleotide_cyclase"/>
</dbReference>
<evidence type="ECO:0000313" key="10">
    <source>
        <dbReference type="EMBL" id="PRR82662.1"/>
    </source>
</evidence>
<dbReference type="InterPro" id="IPR001633">
    <property type="entry name" value="EAL_dom"/>
</dbReference>
<dbReference type="InterPro" id="IPR000160">
    <property type="entry name" value="GGDEF_dom"/>
</dbReference>
<gene>
    <name evidence="10" type="primary">gmr</name>
    <name evidence="10" type="ORF">CLVI_16290</name>
</gene>
<dbReference type="RefSeq" id="WP_106059617.1">
    <property type="nucleotide sequence ID" value="NZ_PVXQ01000014.1"/>
</dbReference>
<feature type="transmembrane region" description="Helical" evidence="6">
    <location>
        <begin position="202"/>
        <end position="227"/>
    </location>
</feature>
<evidence type="ECO:0000256" key="6">
    <source>
        <dbReference type="SAM" id="Phobius"/>
    </source>
</evidence>
<dbReference type="CDD" id="cd18774">
    <property type="entry name" value="PDC2_HK_sensor"/>
    <property type="match status" value="1"/>
</dbReference>
<sequence length="704" mass="79794">MLKFRFLGGVQLKNRLLIYMTGLILMSCLSVGITSYFIAKNALDDKGEVILKNGVEMALILIESKNNAVENGSISLEEAQEQVKKSLIGSKNQNGVRAVQNNIDLGKNGYFIAYSKDGMELMHPTLENRNVWNSTDKSNNSFLLVQDQISKGIAGGGYSYYTWDVPNSIDLGKKVSYSRWDENWGWVVTATSYMADYNKGAISIMVIMIFTTSVMLLIGILISIYYIRGVTKPLVKVVENMKLAEKGIYSSIKDINSEDEMGQLVLGFNEMVYSIDDAHQNLIRQKEKIRYLAYYDKLSGLYNRNKFKEHVDSRIKNGCSQAFIILMDIKDFKSINSILGNEFGDQIIKVIGSVFQRLQTENDLIARLSGDEFAAWIETWDESQITHKVDILKEQFAEELKKIGFNQKFYFHISYCAYPEHGFDFESCYKKATVALRIAKENSHTIIYKFKQSMAEALEYEAKIINNIEAAIADEEFKVYYQNKVSIKENKVIGVEALARWNSKELGFISPVVFIPAVDKANMTARFSKMIIGKVLKDYPALEEKFGQGLTVSINISPLFFFEKYFANTIITAVKNSGVNPNKIILEITEDIFINDFKTIRKIIAVLKRFGIKISLDDFGTGYSSLTYVKDIDFDEIKVDKTFIQGLSTDERVFDLLKAIDHIAKAYNYSVVAEGVETKEQLDMVAAAGFDIVQGFIYSKPEPI</sequence>
<dbReference type="SUPFAM" id="SSF158472">
    <property type="entry name" value="HAMP domain-like"/>
    <property type="match status" value="1"/>
</dbReference>
<dbReference type="InterPro" id="IPR043128">
    <property type="entry name" value="Rev_trsase/Diguanyl_cyclase"/>
</dbReference>
<reference evidence="10 11" key="1">
    <citation type="submission" date="2018-03" db="EMBL/GenBank/DDBJ databases">
        <title>Genome sequence of Clostridium vincentii DSM 10228.</title>
        <authorList>
            <person name="Poehlein A."/>
            <person name="Daniel R."/>
        </authorList>
    </citation>
    <scope>NUCLEOTIDE SEQUENCE [LARGE SCALE GENOMIC DNA]</scope>
    <source>
        <strain evidence="10 11">DSM 10228</strain>
    </source>
</reference>
<dbReference type="InterPro" id="IPR003660">
    <property type="entry name" value="HAMP_dom"/>
</dbReference>
<organism evidence="10 11">
    <name type="scientific">Clostridium vincentii</name>
    <dbReference type="NCBI Taxonomy" id="52704"/>
    <lineage>
        <taxon>Bacteria</taxon>
        <taxon>Bacillati</taxon>
        <taxon>Bacillota</taxon>
        <taxon>Clostridia</taxon>
        <taxon>Eubacteriales</taxon>
        <taxon>Clostridiaceae</taxon>
        <taxon>Clostridium</taxon>
    </lineage>
</organism>
<dbReference type="CDD" id="cd01948">
    <property type="entry name" value="EAL"/>
    <property type="match status" value="1"/>
</dbReference>
<dbReference type="PROSITE" id="PS50885">
    <property type="entry name" value="HAMP"/>
    <property type="match status" value="1"/>
</dbReference>
<evidence type="ECO:0000256" key="4">
    <source>
        <dbReference type="ARBA" id="ARBA00022989"/>
    </source>
</evidence>